<reference evidence="1 6" key="2">
    <citation type="submission" date="2020-10" db="EMBL/GenBank/DDBJ databases">
        <title>Resistance determinants and their genetic context in bacteria from a longitudinal study of pigs reared under conventional and antibiotic-free husbandry practices.</title>
        <authorList>
            <person name="Poulin-Laprade D."/>
            <person name="Brouard J.-S."/>
            <person name="Gagnon N."/>
            <person name="Turcotte A."/>
            <person name="Langlois A."/>
            <person name="Matte J.J."/>
            <person name="Carrillo C.D."/>
            <person name="Zaheer R."/>
            <person name="McAllister T."/>
            <person name="Topp E."/>
            <person name="Talbot G."/>
        </authorList>
    </citation>
    <scope>NUCLEOTIDE SEQUENCE [LARGE SCALE GENOMIC DNA]</scope>
    <source>
        <strain evidence="1 6">Res13-Abat-PEB01-P1-04-A</strain>
        <plasmid evidence="1 6">unnamednovel_1</plasmid>
    </source>
</reference>
<gene>
    <name evidence="1" type="ORF">IMO34_28015</name>
    <name evidence="2" type="ORF">NCTC13098_04532</name>
    <name evidence="3" type="ORF">NCTC9185_07889</name>
</gene>
<name>A0A380SCR2_RAOTE</name>
<dbReference type="Proteomes" id="UP000274346">
    <property type="component" value="Chromosome"/>
</dbReference>
<protein>
    <submittedName>
        <fullName evidence="2">Uncharacterized protein</fullName>
    </submittedName>
</protein>
<dbReference type="OrthoDB" id="6594213at2"/>
<evidence type="ECO:0000313" key="5">
    <source>
        <dbReference type="Proteomes" id="UP000339249"/>
    </source>
</evidence>
<reference evidence="2 4" key="1">
    <citation type="submission" date="2018-12" db="EMBL/GenBank/DDBJ databases">
        <authorList>
            <consortium name="Pathogen Informatics"/>
        </authorList>
    </citation>
    <scope>NUCLEOTIDE SEQUENCE [LARGE SCALE GENOMIC DNA]</scope>
    <source>
        <strain evidence="2 4">NCTC13098</strain>
        <strain evidence="3 5">NCTC9185</strain>
    </source>
</reference>
<accession>A0A380SCR2</accession>
<dbReference type="Proteomes" id="UP000594500">
    <property type="component" value="Plasmid unnamednovel_1"/>
</dbReference>
<dbReference type="RefSeq" id="WP_064349726.1">
    <property type="nucleotide sequence ID" value="NZ_CP062917.1"/>
</dbReference>
<evidence type="ECO:0000313" key="3">
    <source>
        <dbReference type="EMBL" id="VTN16493.1"/>
    </source>
</evidence>
<evidence type="ECO:0000313" key="6">
    <source>
        <dbReference type="Proteomes" id="UP000594500"/>
    </source>
</evidence>
<evidence type="ECO:0000313" key="2">
    <source>
        <dbReference type="EMBL" id="VDR28150.1"/>
    </source>
</evidence>
<geneLocation type="plasmid" evidence="1 6">
    <name>unnamednovel_1</name>
</geneLocation>
<dbReference type="EMBL" id="CABDVU010000002">
    <property type="protein sequence ID" value="VTN16493.1"/>
    <property type="molecule type" value="Genomic_DNA"/>
</dbReference>
<dbReference type="AlphaFoldDB" id="A0A380SCR2"/>
<dbReference type="Proteomes" id="UP000339249">
    <property type="component" value="Unassembled WGS sequence"/>
</dbReference>
<dbReference type="KEGG" id="rtg:NCTC13098_04532"/>
<dbReference type="EMBL" id="CP062917">
    <property type="protein sequence ID" value="QPF11676.1"/>
    <property type="molecule type" value="Genomic_DNA"/>
</dbReference>
<organism evidence="2 4">
    <name type="scientific">Raoultella terrigena</name>
    <name type="common">Klebsiella terrigena</name>
    <dbReference type="NCBI Taxonomy" id="577"/>
    <lineage>
        <taxon>Bacteria</taxon>
        <taxon>Pseudomonadati</taxon>
        <taxon>Pseudomonadota</taxon>
        <taxon>Gammaproteobacteria</taxon>
        <taxon>Enterobacterales</taxon>
        <taxon>Enterobacteriaceae</taxon>
        <taxon>Klebsiella/Raoultella group</taxon>
        <taxon>Raoultella</taxon>
    </lineage>
</organism>
<evidence type="ECO:0000313" key="1">
    <source>
        <dbReference type="EMBL" id="QPF11676.1"/>
    </source>
</evidence>
<proteinExistence type="predicted"/>
<dbReference type="EMBL" id="LR131271">
    <property type="protein sequence ID" value="VDR28150.1"/>
    <property type="molecule type" value="Genomic_DNA"/>
</dbReference>
<sequence length="69" mass="7953">MSTRNTNIKPAAPESSRKLGKKIARIIDRGHYNMACSQEAHAHYGEKFTRTDAFLCFIRSVLSEFFKKF</sequence>
<keyword evidence="1" id="KW-0614">Plasmid</keyword>
<evidence type="ECO:0000313" key="4">
    <source>
        <dbReference type="Proteomes" id="UP000274346"/>
    </source>
</evidence>